<dbReference type="Proteomes" id="UP001168821">
    <property type="component" value="Unassembled WGS sequence"/>
</dbReference>
<keyword evidence="1" id="KW-0862">Zinc</keyword>
<evidence type="ECO:0000256" key="1">
    <source>
        <dbReference type="PROSITE-ProRule" id="PRU00047"/>
    </source>
</evidence>
<keyword evidence="5" id="KW-1185">Reference proteome</keyword>
<dbReference type="AlphaFoldDB" id="A0AA38HLB3"/>
<name>A0AA38HLB3_9CUCU</name>
<dbReference type="GO" id="GO:0008270">
    <property type="term" value="F:zinc ion binding"/>
    <property type="evidence" value="ECO:0007669"/>
    <property type="project" value="UniProtKB-KW"/>
</dbReference>
<protein>
    <recommendedName>
        <fullName evidence="2">CCHC-type domain-containing protein</fullName>
    </recommendedName>
</protein>
<accession>A0AA38HLB3</accession>
<keyword evidence="1" id="KW-0479">Metal-binding</keyword>
<proteinExistence type="predicted"/>
<dbReference type="Gene3D" id="4.10.60.10">
    <property type="entry name" value="Zinc finger, CCHC-type"/>
    <property type="match status" value="1"/>
</dbReference>
<organism evidence="4 5">
    <name type="scientific">Zophobas morio</name>
    <dbReference type="NCBI Taxonomy" id="2755281"/>
    <lineage>
        <taxon>Eukaryota</taxon>
        <taxon>Metazoa</taxon>
        <taxon>Ecdysozoa</taxon>
        <taxon>Arthropoda</taxon>
        <taxon>Hexapoda</taxon>
        <taxon>Insecta</taxon>
        <taxon>Pterygota</taxon>
        <taxon>Neoptera</taxon>
        <taxon>Endopterygota</taxon>
        <taxon>Coleoptera</taxon>
        <taxon>Polyphaga</taxon>
        <taxon>Cucujiformia</taxon>
        <taxon>Tenebrionidae</taxon>
        <taxon>Zophobas</taxon>
    </lineage>
</organism>
<keyword evidence="1" id="KW-0863">Zinc-finger</keyword>
<feature type="domain" description="CCHC-type" evidence="2">
    <location>
        <begin position="292"/>
        <end position="306"/>
    </location>
</feature>
<reference evidence="4" key="1">
    <citation type="journal article" date="2023" name="G3 (Bethesda)">
        <title>Whole genome assemblies of Zophobas morio and Tenebrio molitor.</title>
        <authorList>
            <person name="Kaur S."/>
            <person name="Stinson S.A."/>
            <person name="diCenzo G.C."/>
        </authorList>
    </citation>
    <scope>NUCLEOTIDE SEQUENCE</scope>
    <source>
        <strain evidence="4">QUZm001</strain>
    </source>
</reference>
<evidence type="ECO:0000313" key="3">
    <source>
        <dbReference type="EMBL" id="KAJ3639112.1"/>
    </source>
</evidence>
<sequence>MAPNEGKEGTEESVTRRVKDLESALRACLFAESSRSSRGAIDQVLGIWSKMEALALELEVENSYMKGRIRELESSGRKTYAGVVGSDGKMQDGKEVPKRKETYSVMVKSKDSRENGDRILEKVNKMEVDVRVENVRKNRTGGLIIETRSKEEVEKIKQAVKVNPDWTTEDVKGRGYKILLYDVPVEMGNQELLEGIYKKNFVGKMTEEQYEGSIRIVGKRIGRAEEGRVSRKVENVTVEVTGKLREGFLEQGRVYAGWHSFKCKDWVDVLRCFNCYGYGHGAFDCNVKGKVCRKCGEQGHLGKDCKAAGERCRNCKLAGKQFEHSVFSSACPVFAQRLGWVTRIIYGP</sequence>
<dbReference type="InterPro" id="IPR001878">
    <property type="entry name" value="Znf_CCHC"/>
</dbReference>
<dbReference type="EMBL" id="JALNTZ010000013">
    <property type="protein sequence ID" value="KAJ3639112.1"/>
    <property type="molecule type" value="Genomic_DNA"/>
</dbReference>
<gene>
    <name evidence="3" type="ORF">Zmor_004175</name>
    <name evidence="4" type="ORF">Zmor_004187</name>
</gene>
<comment type="caution">
    <text evidence="4">The sequence shown here is derived from an EMBL/GenBank/DDBJ whole genome shotgun (WGS) entry which is preliminary data.</text>
</comment>
<dbReference type="SUPFAM" id="SSF57756">
    <property type="entry name" value="Retrovirus zinc finger-like domains"/>
    <property type="match status" value="1"/>
</dbReference>
<dbReference type="InterPro" id="IPR036875">
    <property type="entry name" value="Znf_CCHC_sf"/>
</dbReference>
<dbReference type="SMART" id="SM00343">
    <property type="entry name" value="ZnF_C2HC"/>
    <property type="match status" value="2"/>
</dbReference>
<evidence type="ECO:0000313" key="5">
    <source>
        <dbReference type="Proteomes" id="UP001168821"/>
    </source>
</evidence>
<dbReference type="PROSITE" id="PS50158">
    <property type="entry name" value="ZF_CCHC"/>
    <property type="match status" value="1"/>
</dbReference>
<dbReference type="EMBL" id="JALNTZ010000013">
    <property type="protein sequence ID" value="KAJ3639124.1"/>
    <property type="molecule type" value="Genomic_DNA"/>
</dbReference>
<evidence type="ECO:0000259" key="2">
    <source>
        <dbReference type="PROSITE" id="PS50158"/>
    </source>
</evidence>
<dbReference type="Pfam" id="PF00098">
    <property type="entry name" value="zf-CCHC"/>
    <property type="match status" value="1"/>
</dbReference>
<evidence type="ECO:0000313" key="4">
    <source>
        <dbReference type="EMBL" id="KAJ3639124.1"/>
    </source>
</evidence>
<dbReference type="GO" id="GO:0003676">
    <property type="term" value="F:nucleic acid binding"/>
    <property type="evidence" value="ECO:0007669"/>
    <property type="project" value="InterPro"/>
</dbReference>